<dbReference type="InterPro" id="IPR000477">
    <property type="entry name" value="RT_dom"/>
</dbReference>
<dbReference type="InterPro" id="IPR058912">
    <property type="entry name" value="HTH_animal"/>
</dbReference>
<dbReference type="PANTHER" id="PTHR21301">
    <property type="entry name" value="REVERSE TRANSCRIPTASE"/>
    <property type="match status" value="1"/>
</dbReference>
<protein>
    <submittedName>
        <fullName evidence="3">Uncharacterized protein</fullName>
    </submittedName>
</protein>
<dbReference type="AlphaFoldDB" id="A0A315W105"/>
<gene>
    <name evidence="3" type="ORF">CCH79_00013957</name>
</gene>
<dbReference type="EMBL" id="NHOQ01000621">
    <property type="protein sequence ID" value="PWA29263.1"/>
    <property type="molecule type" value="Genomic_DNA"/>
</dbReference>
<comment type="caution">
    <text evidence="3">The sequence shown here is derived from an EMBL/GenBank/DDBJ whole genome shotgun (WGS) entry which is preliminary data.</text>
</comment>
<keyword evidence="4" id="KW-1185">Reference proteome</keyword>
<name>A0A315W105_GAMAF</name>
<dbReference type="Proteomes" id="UP000250572">
    <property type="component" value="Unassembled WGS sequence"/>
</dbReference>
<reference evidence="3 4" key="1">
    <citation type="journal article" date="2018" name="G3 (Bethesda)">
        <title>A High-Quality Reference Genome for the Invasive Mosquitofish Gambusia affinis Using a Chicago Library.</title>
        <authorList>
            <person name="Hoffberg S.L."/>
            <person name="Troendle N.J."/>
            <person name="Glenn T.C."/>
            <person name="Mahmud O."/>
            <person name="Louha S."/>
            <person name="Chalopin D."/>
            <person name="Bennetzen J.L."/>
            <person name="Mauricio R."/>
        </authorList>
    </citation>
    <scope>NUCLEOTIDE SEQUENCE [LARGE SCALE GENOMIC DNA]</scope>
    <source>
        <strain evidence="3">NE01/NJP1002.9</strain>
        <tissue evidence="3">Muscle</tissue>
    </source>
</reference>
<feature type="domain" description="Reverse transcriptase" evidence="1">
    <location>
        <begin position="94"/>
        <end position="252"/>
    </location>
</feature>
<organism evidence="3 4">
    <name type="scientific">Gambusia affinis</name>
    <name type="common">Western mosquitofish</name>
    <name type="synonym">Heterandria affinis</name>
    <dbReference type="NCBI Taxonomy" id="33528"/>
    <lineage>
        <taxon>Eukaryota</taxon>
        <taxon>Metazoa</taxon>
        <taxon>Chordata</taxon>
        <taxon>Craniata</taxon>
        <taxon>Vertebrata</taxon>
        <taxon>Euteleostomi</taxon>
        <taxon>Actinopterygii</taxon>
        <taxon>Neopterygii</taxon>
        <taxon>Teleostei</taxon>
        <taxon>Neoteleostei</taxon>
        <taxon>Acanthomorphata</taxon>
        <taxon>Ovalentaria</taxon>
        <taxon>Atherinomorphae</taxon>
        <taxon>Cyprinodontiformes</taxon>
        <taxon>Poeciliidae</taxon>
        <taxon>Poeciliinae</taxon>
        <taxon>Gambusia</taxon>
    </lineage>
</organism>
<dbReference type="PANTHER" id="PTHR21301:SF12">
    <property type="match status" value="1"/>
</dbReference>
<proteinExistence type="predicted"/>
<accession>A0A315W105</accession>
<evidence type="ECO:0000313" key="3">
    <source>
        <dbReference type="EMBL" id="PWA29263.1"/>
    </source>
</evidence>
<dbReference type="Pfam" id="PF26215">
    <property type="entry name" value="HTH_animal"/>
    <property type="match status" value="1"/>
</dbReference>
<evidence type="ECO:0000313" key="4">
    <source>
        <dbReference type="Proteomes" id="UP000250572"/>
    </source>
</evidence>
<sequence>MPSRKYKTTAIKPADKGSAIVTMDKEDYRFEAMRQLQDKEFYRPLQGPIYLETQNEIIKLLKQLKMSKHINQKQLLFLTGTNPPRPSESYGSAKLINHYLKPLAIKHPSYIKDTGDFLQKVSSHNVTESSLLFTMDVESLYMSMGLEAIKECLNENPDPDRPDKIIMELLKINLERNYFKFDDGWFLQTKGTAMGKRFSPAYANIYMAKWEKECFQKCEKLPEAYYRYLDDIWGIWNHNHEDLDHFTTILNNHHPSIRIKLTCDLKQVVFLNTVIFKGENFQKTGKLDSKTHFKNTDSHQLLHRHSFHPKYTFTGILKTQLIRFNRTCSNTTDRDMATQTLFQALHKQGYPRSLLQRVKKELQREVPQAQNWRIISAYQKNPSLKDLLVRANFKRSRRPTRTHHLPFIWSTNNNKHWTISQRITGKHENIIYGPGFGPHKEQWVPTM</sequence>
<dbReference type="Pfam" id="PF00078">
    <property type="entry name" value="RVT_1"/>
    <property type="match status" value="1"/>
</dbReference>
<evidence type="ECO:0000259" key="2">
    <source>
        <dbReference type="Pfam" id="PF26215"/>
    </source>
</evidence>
<evidence type="ECO:0000259" key="1">
    <source>
        <dbReference type="Pfam" id="PF00078"/>
    </source>
</evidence>
<feature type="domain" description="Helix-turn-helix" evidence="2">
    <location>
        <begin position="300"/>
        <end position="357"/>
    </location>
</feature>